<sequence>MANFHTHVSVGFVVSGVLALLSFKAGTISDNEFATATLIGTVGSLLPDIDSDKSTPAKMGFNLLSIMVVFAVLSHWREQLSFIAMLITWAVGYVLVRYGLFWVFGRVTVHRGMIHSVPFMALLGLALVCLNFYGFANSAFISWFYGSMLFLGSLVHLILDELYSVNLLGLKIKRSSGTAMKFYQSKYPWRYAILYALVATLWFVTPSFGQFWATLSDSISWLLVKKAMI</sequence>
<evidence type="ECO:0000256" key="1">
    <source>
        <dbReference type="SAM" id="Phobius"/>
    </source>
</evidence>
<feature type="transmembrane region" description="Helical" evidence="1">
    <location>
        <begin position="148"/>
        <end position="170"/>
    </location>
</feature>
<keyword evidence="3" id="KW-1185">Reference proteome</keyword>
<keyword evidence="1" id="KW-1133">Transmembrane helix</keyword>
<evidence type="ECO:0000313" key="2">
    <source>
        <dbReference type="EMBL" id="OOS20340.1"/>
    </source>
</evidence>
<keyword evidence="1" id="KW-0472">Membrane</keyword>
<protein>
    <submittedName>
        <fullName evidence="2">Hydrolase</fullName>
    </submittedName>
</protein>
<comment type="caution">
    <text evidence="2">The sequence shown here is derived from an EMBL/GenBank/DDBJ whole genome shotgun (WGS) entry which is preliminary data.</text>
</comment>
<gene>
    <name evidence="2" type="ORF">B0682_06845</name>
</gene>
<accession>A0A1T0CDB9</accession>
<dbReference type="OrthoDB" id="5295350at2"/>
<feature type="transmembrane region" description="Helical" evidence="1">
    <location>
        <begin position="191"/>
        <end position="213"/>
    </location>
</feature>
<keyword evidence="1" id="KW-0812">Transmembrane</keyword>
<dbReference type="Proteomes" id="UP000191094">
    <property type="component" value="Unassembled WGS sequence"/>
</dbReference>
<feature type="transmembrane region" description="Helical" evidence="1">
    <location>
        <begin position="117"/>
        <end position="136"/>
    </location>
</feature>
<keyword evidence="2" id="KW-0378">Hydrolase</keyword>
<proteinExistence type="predicted"/>
<dbReference type="RefSeq" id="WP_078307706.1">
    <property type="nucleotide sequence ID" value="NZ_MUYT01000008.1"/>
</dbReference>
<dbReference type="InterPro" id="IPR007404">
    <property type="entry name" value="YdjM-like"/>
</dbReference>
<organism evidence="2 3">
    <name type="scientific">Lwoffella lincolnii</name>
    <dbReference type="NCBI Taxonomy" id="90241"/>
    <lineage>
        <taxon>Bacteria</taxon>
        <taxon>Pseudomonadati</taxon>
        <taxon>Pseudomonadota</taxon>
        <taxon>Gammaproteobacteria</taxon>
        <taxon>Moraxellales</taxon>
        <taxon>Moraxellaceae</taxon>
        <taxon>Lwoffella</taxon>
    </lineage>
</organism>
<feature type="transmembrane region" description="Helical" evidence="1">
    <location>
        <begin position="6"/>
        <end position="23"/>
    </location>
</feature>
<name>A0A1T0CDB9_9GAMM</name>
<dbReference type="Pfam" id="PF04307">
    <property type="entry name" value="YdjM"/>
    <property type="match status" value="1"/>
</dbReference>
<dbReference type="AlphaFoldDB" id="A0A1T0CDB9"/>
<evidence type="ECO:0000313" key="3">
    <source>
        <dbReference type="Proteomes" id="UP000191094"/>
    </source>
</evidence>
<reference evidence="2 3" key="1">
    <citation type="submission" date="2017-02" db="EMBL/GenBank/DDBJ databases">
        <title>Draft genome sequence of Moraxella lincolnii CCUG 9405T type strain.</title>
        <authorList>
            <person name="Salva-Serra F."/>
            <person name="Engstrom-Jakobsson H."/>
            <person name="Thorell K."/>
            <person name="Jaen-Luchoro D."/>
            <person name="Gonzales-Siles L."/>
            <person name="Karlsson R."/>
            <person name="Yazdan S."/>
            <person name="Boulund F."/>
            <person name="Johnning A."/>
            <person name="Engstrand L."/>
            <person name="Kristiansson E."/>
            <person name="Moore E."/>
        </authorList>
    </citation>
    <scope>NUCLEOTIDE SEQUENCE [LARGE SCALE GENOMIC DNA]</scope>
    <source>
        <strain evidence="2 3">CCUG 9405</strain>
    </source>
</reference>
<dbReference type="EMBL" id="MUYT01000008">
    <property type="protein sequence ID" value="OOS20340.1"/>
    <property type="molecule type" value="Genomic_DNA"/>
</dbReference>
<dbReference type="GO" id="GO:0016787">
    <property type="term" value="F:hydrolase activity"/>
    <property type="evidence" value="ECO:0007669"/>
    <property type="project" value="UniProtKB-KW"/>
</dbReference>
<dbReference type="STRING" id="90241.B0682_06845"/>
<feature type="transmembrane region" description="Helical" evidence="1">
    <location>
        <begin position="82"/>
        <end position="105"/>
    </location>
</feature>